<evidence type="ECO:0000313" key="4">
    <source>
        <dbReference type="Proteomes" id="UP000265520"/>
    </source>
</evidence>
<dbReference type="InterPro" id="IPR012337">
    <property type="entry name" value="RNaseH-like_sf"/>
</dbReference>
<evidence type="ECO:0000256" key="1">
    <source>
        <dbReference type="SAM" id="MobiDB-lite"/>
    </source>
</evidence>
<name>A0A392Q871_9FABA</name>
<dbReference type="PANTHER" id="PTHR47074:SF11">
    <property type="entry name" value="REVERSE TRANSCRIPTASE-LIKE PROTEIN"/>
    <property type="match status" value="1"/>
</dbReference>
<dbReference type="AlphaFoldDB" id="A0A392Q871"/>
<dbReference type="PANTHER" id="PTHR47074">
    <property type="entry name" value="BNAC02G40300D PROTEIN"/>
    <property type="match status" value="1"/>
</dbReference>
<dbReference type="GO" id="GO:0004523">
    <property type="term" value="F:RNA-DNA hybrid ribonuclease activity"/>
    <property type="evidence" value="ECO:0007669"/>
    <property type="project" value="InterPro"/>
</dbReference>
<keyword evidence="4" id="KW-1185">Reference proteome</keyword>
<dbReference type="EMBL" id="LXQA010116386">
    <property type="protein sequence ID" value="MCI19746.1"/>
    <property type="molecule type" value="Genomic_DNA"/>
</dbReference>
<feature type="region of interest" description="Disordered" evidence="1">
    <location>
        <begin position="1"/>
        <end position="44"/>
    </location>
</feature>
<organism evidence="3 4">
    <name type="scientific">Trifolium medium</name>
    <dbReference type="NCBI Taxonomy" id="97028"/>
    <lineage>
        <taxon>Eukaryota</taxon>
        <taxon>Viridiplantae</taxon>
        <taxon>Streptophyta</taxon>
        <taxon>Embryophyta</taxon>
        <taxon>Tracheophyta</taxon>
        <taxon>Spermatophyta</taxon>
        <taxon>Magnoliopsida</taxon>
        <taxon>eudicotyledons</taxon>
        <taxon>Gunneridae</taxon>
        <taxon>Pentapetalae</taxon>
        <taxon>rosids</taxon>
        <taxon>fabids</taxon>
        <taxon>Fabales</taxon>
        <taxon>Fabaceae</taxon>
        <taxon>Papilionoideae</taxon>
        <taxon>50 kb inversion clade</taxon>
        <taxon>NPAAA clade</taxon>
        <taxon>Hologalegina</taxon>
        <taxon>IRL clade</taxon>
        <taxon>Trifolieae</taxon>
        <taxon>Trifolium</taxon>
    </lineage>
</organism>
<feature type="domain" description="RNase H type-1" evidence="2">
    <location>
        <begin position="51"/>
        <end position="110"/>
    </location>
</feature>
<reference evidence="3 4" key="1">
    <citation type="journal article" date="2018" name="Front. Plant Sci.">
        <title>Red Clover (Trifolium pratense) and Zigzag Clover (T. medium) - A Picture of Genomic Similarities and Differences.</title>
        <authorList>
            <person name="Dluhosova J."/>
            <person name="Istvanek J."/>
            <person name="Nedelnik J."/>
            <person name="Repkova J."/>
        </authorList>
    </citation>
    <scope>NUCLEOTIDE SEQUENCE [LARGE SCALE GENOMIC DNA]</scope>
    <source>
        <strain evidence="4">cv. 10/8</strain>
        <tissue evidence="3">Leaf</tissue>
    </source>
</reference>
<dbReference type="InterPro" id="IPR002156">
    <property type="entry name" value="RNaseH_domain"/>
</dbReference>
<dbReference type="SUPFAM" id="SSF53098">
    <property type="entry name" value="Ribonuclease H-like"/>
    <property type="match status" value="1"/>
</dbReference>
<dbReference type="Proteomes" id="UP000265520">
    <property type="component" value="Unassembled WGS sequence"/>
</dbReference>
<dbReference type="GO" id="GO:0003676">
    <property type="term" value="F:nucleic acid binding"/>
    <property type="evidence" value="ECO:0007669"/>
    <property type="project" value="InterPro"/>
</dbReference>
<protein>
    <submittedName>
        <fullName evidence="3">Cytochrome P450</fullName>
    </submittedName>
</protein>
<evidence type="ECO:0000259" key="2">
    <source>
        <dbReference type="Pfam" id="PF13456"/>
    </source>
</evidence>
<dbReference type="Pfam" id="PF13456">
    <property type="entry name" value="RVT_3"/>
    <property type="match status" value="1"/>
</dbReference>
<proteinExistence type="predicted"/>
<dbReference type="InterPro" id="IPR052929">
    <property type="entry name" value="RNase_H-like_EbsB-rel"/>
</dbReference>
<accession>A0A392Q871</accession>
<comment type="caution">
    <text evidence="3">The sequence shown here is derived from an EMBL/GenBank/DDBJ whole genome shotgun (WGS) entry which is preliminary data.</text>
</comment>
<feature type="compositionally biased region" description="Polar residues" evidence="1">
    <location>
        <begin position="1"/>
        <end position="39"/>
    </location>
</feature>
<evidence type="ECO:0000313" key="3">
    <source>
        <dbReference type="EMBL" id="MCI19746.1"/>
    </source>
</evidence>
<sequence length="121" mass="13836">MQQQPMHGQQPSSNAQQQLSHALQQIHAQQMQSDSTGQQWRHPPPGYVKCNVDASFYNTPEATGWGWCARDHQGRFIIAGTNMMYAKLNRIEGETMAIKEAMEEMIQRVYPMSFLKVTPKL</sequence>